<dbReference type="EMBL" id="CYZO01000005">
    <property type="protein sequence ID" value="CUN66896.1"/>
    <property type="molecule type" value="Genomic_DNA"/>
</dbReference>
<evidence type="ECO:0000313" key="6">
    <source>
        <dbReference type="Proteomes" id="UP000292665"/>
    </source>
</evidence>
<dbReference type="SUPFAM" id="SSF52540">
    <property type="entry name" value="P-loop containing nucleoside triphosphate hydrolases"/>
    <property type="match status" value="1"/>
</dbReference>
<reference evidence="3 5" key="1">
    <citation type="submission" date="2015-09" db="EMBL/GenBank/DDBJ databases">
        <authorList>
            <consortium name="Pathogen Informatics"/>
        </authorList>
    </citation>
    <scope>NUCLEOTIDE SEQUENCE [LARGE SCALE GENOMIC DNA]</scope>
    <source>
        <strain evidence="3 5">2789STDY5834841</strain>
    </source>
</reference>
<dbReference type="EMBL" id="RCYR01000003">
    <property type="protein sequence ID" value="RYS81369.1"/>
    <property type="molecule type" value="Genomic_DNA"/>
</dbReference>
<sequence length="315" mass="36258">MNEPDVMVYLMTGFLDSGKTGFLKFTLKQDYFQIDGKTLLILCEDGEDEYDAMEMLRYGVVIERLEDREELTEEYLAELDRKHEPDRVVIEYNGMWKVSDFENMKLPKGWGIEQKITTVDASTFQTYLTNLKPLFVEMVRGAEMVLFNRCEDIKPLAGYRRSVKVVSPQAEVIFEDEQGEVENIFEDDVPYDLDAPVIEIPREDYGIWYVDMMENPARYRGKVIEITAKVLKPSGFPSKVFLPGRMAMTCCADDTTFLGYVCRSAYAPKLKAGQWVKVRAKVRFANVSVYRGEGPVLEAEHIEAAEPIEELVYFN</sequence>
<dbReference type="InterPro" id="IPR003495">
    <property type="entry name" value="CobW/HypB/UreG_nucleotide-bd"/>
</dbReference>
<reference evidence="4 6" key="2">
    <citation type="journal article" date="2019" name="Science, e1252229">
        <title>Invertible promoters mediate bacterial phase variation, antibiotic resistance, and host adaptation in the gut.</title>
        <authorList>
            <person name="Jiang X."/>
            <person name="Hall A.B."/>
            <person name="Arthur T.D."/>
            <person name="Plichta D.R."/>
            <person name="Covington C.T."/>
            <person name="Poyet M."/>
            <person name="Crothers J."/>
            <person name="Moses P.L."/>
            <person name="Tolonen A.C."/>
            <person name="Vlamakis H."/>
            <person name="Alm E.J."/>
            <person name="Xavier R.J."/>
        </authorList>
    </citation>
    <scope>NUCLEOTIDE SEQUENCE [LARGE SCALE GENOMIC DNA]</scope>
    <source>
        <strain evidence="4">Aa_0143</strain>
        <strain evidence="6">aa_0143</strain>
    </source>
</reference>
<evidence type="ECO:0000313" key="5">
    <source>
        <dbReference type="Proteomes" id="UP000095787"/>
    </source>
</evidence>
<dbReference type="Pfam" id="PF02492">
    <property type="entry name" value="cobW"/>
    <property type="match status" value="1"/>
</dbReference>
<organism evidence="3 5">
    <name type="scientific">[Ruminococcus] torques</name>
    <dbReference type="NCBI Taxonomy" id="33039"/>
    <lineage>
        <taxon>Bacteria</taxon>
        <taxon>Bacillati</taxon>
        <taxon>Bacillota</taxon>
        <taxon>Clostridia</taxon>
        <taxon>Lachnospirales</taxon>
        <taxon>Lachnospiraceae</taxon>
        <taxon>Mediterraneibacter</taxon>
    </lineage>
</organism>
<evidence type="ECO:0000259" key="2">
    <source>
        <dbReference type="Pfam" id="PF21537"/>
    </source>
</evidence>
<evidence type="ECO:0000313" key="4">
    <source>
        <dbReference type="EMBL" id="RYS81369.1"/>
    </source>
</evidence>
<dbReference type="Gene3D" id="3.40.50.300">
    <property type="entry name" value="P-loop containing nucleotide triphosphate hydrolases"/>
    <property type="match status" value="1"/>
</dbReference>
<gene>
    <name evidence="4" type="ORF">EAI93_03190</name>
    <name evidence="3" type="ORF">ERS852456_00500</name>
</gene>
<name>A0A173YUH5_9FIRM</name>
<dbReference type="Proteomes" id="UP000095787">
    <property type="component" value="Unassembled WGS sequence"/>
</dbReference>
<dbReference type="Proteomes" id="UP000292665">
    <property type="component" value="Unassembled WGS sequence"/>
</dbReference>
<evidence type="ECO:0000259" key="1">
    <source>
        <dbReference type="Pfam" id="PF02492"/>
    </source>
</evidence>
<evidence type="ECO:0000313" key="3">
    <source>
        <dbReference type="EMBL" id="CUN66896.1"/>
    </source>
</evidence>
<dbReference type="GeneID" id="97330117"/>
<feature type="domain" description="CobW/HypB/UreG nucleotide-binding" evidence="1">
    <location>
        <begin position="8"/>
        <end position="172"/>
    </location>
</feature>
<dbReference type="AlphaFoldDB" id="A0A173YUH5"/>
<dbReference type="InterPro" id="IPR027417">
    <property type="entry name" value="P-loop_NTPase"/>
</dbReference>
<accession>A0A173YUH5</accession>
<proteinExistence type="predicted"/>
<dbReference type="Pfam" id="PF21537">
    <property type="entry name" value="DUF1980_C"/>
    <property type="match status" value="1"/>
</dbReference>
<feature type="domain" description="DUF1980" evidence="2">
    <location>
        <begin position="193"/>
        <end position="313"/>
    </location>
</feature>
<dbReference type="RefSeq" id="WP_004846835.1">
    <property type="nucleotide sequence ID" value="NZ_AP028249.1"/>
</dbReference>
<dbReference type="InterPro" id="IPR048447">
    <property type="entry name" value="DUF1980_C"/>
</dbReference>
<protein>
    <submittedName>
        <fullName evidence="3">CobW/HypB/UreG, nucleotide-binding domain</fullName>
    </submittedName>
    <submittedName>
        <fullName evidence="4">GTPase</fullName>
    </submittedName>
</protein>